<dbReference type="PANTHER" id="PTHR15048:SF0">
    <property type="entry name" value="STARCH-BINDING DOMAIN-CONTAINING PROTEIN 1"/>
    <property type="match status" value="1"/>
</dbReference>
<dbReference type="InterPro" id="IPR013783">
    <property type="entry name" value="Ig-like_fold"/>
</dbReference>
<dbReference type="AlphaFoldDB" id="A0A369BIZ9"/>
<evidence type="ECO:0000313" key="2">
    <source>
        <dbReference type="EMBL" id="RCX21569.1"/>
    </source>
</evidence>
<keyword evidence="3" id="KW-1185">Reference proteome</keyword>
<dbReference type="SMART" id="SM01065">
    <property type="entry name" value="CBM_2"/>
    <property type="match status" value="1"/>
</dbReference>
<evidence type="ECO:0000313" key="3">
    <source>
        <dbReference type="Proteomes" id="UP000253090"/>
    </source>
</evidence>
<name>A0A369BIZ9_9BACL</name>
<dbReference type="PANTHER" id="PTHR15048">
    <property type="entry name" value="STARCH-BINDING DOMAIN-CONTAINING PROTEIN 1"/>
    <property type="match status" value="1"/>
</dbReference>
<dbReference type="EMBL" id="QPJW01000002">
    <property type="protein sequence ID" value="RCX21569.1"/>
    <property type="molecule type" value="Genomic_DNA"/>
</dbReference>
<dbReference type="RefSeq" id="WP_114496112.1">
    <property type="nucleotide sequence ID" value="NZ_QPJW01000002.1"/>
</dbReference>
<dbReference type="Gene3D" id="2.60.40.10">
    <property type="entry name" value="Immunoglobulins"/>
    <property type="match status" value="1"/>
</dbReference>
<dbReference type="InterPro" id="IPR002044">
    <property type="entry name" value="CBM20"/>
</dbReference>
<dbReference type="SUPFAM" id="SSF49452">
    <property type="entry name" value="Starch-binding domain-like"/>
    <property type="match status" value="1"/>
</dbReference>
<dbReference type="GO" id="GO:2001070">
    <property type="term" value="F:starch binding"/>
    <property type="evidence" value="ECO:0007669"/>
    <property type="project" value="InterPro"/>
</dbReference>
<dbReference type="Proteomes" id="UP000253090">
    <property type="component" value="Unassembled WGS sequence"/>
</dbReference>
<accession>A0A369BIZ9</accession>
<protein>
    <submittedName>
        <fullName evidence="2">Starch binding protein</fullName>
    </submittedName>
</protein>
<organism evidence="2 3">
    <name type="scientific">Fontibacillus phaseoli</name>
    <dbReference type="NCBI Taxonomy" id="1416533"/>
    <lineage>
        <taxon>Bacteria</taxon>
        <taxon>Bacillati</taxon>
        <taxon>Bacillota</taxon>
        <taxon>Bacilli</taxon>
        <taxon>Bacillales</taxon>
        <taxon>Paenibacillaceae</taxon>
        <taxon>Fontibacillus</taxon>
    </lineage>
</organism>
<sequence>MIGSIPELGKWDLAHAIALTQNSNSQDWTLTVNLTEGDNIEFKAIKKFENQVIWEGGQNHSCTVSRDNPVVEFYFYN</sequence>
<dbReference type="PROSITE" id="PS51166">
    <property type="entry name" value="CBM20"/>
    <property type="match status" value="1"/>
</dbReference>
<gene>
    <name evidence="2" type="ORF">DFP94_102322</name>
</gene>
<dbReference type="GO" id="GO:0016020">
    <property type="term" value="C:membrane"/>
    <property type="evidence" value="ECO:0007669"/>
    <property type="project" value="TreeGrafter"/>
</dbReference>
<comment type="caution">
    <text evidence="2">The sequence shown here is derived from an EMBL/GenBank/DDBJ whole genome shotgun (WGS) entry which is preliminary data.</text>
</comment>
<reference evidence="2 3" key="1">
    <citation type="submission" date="2018-07" db="EMBL/GenBank/DDBJ databases">
        <title>Genomic Encyclopedia of Type Strains, Phase III (KMG-III): the genomes of soil and plant-associated and newly described type strains.</title>
        <authorList>
            <person name="Whitman W."/>
        </authorList>
    </citation>
    <scope>NUCLEOTIDE SEQUENCE [LARGE SCALE GENOMIC DNA]</scope>
    <source>
        <strain evidence="2 3">CECT 8333</strain>
    </source>
</reference>
<feature type="domain" description="CBM20" evidence="1">
    <location>
        <begin position="1"/>
        <end position="77"/>
    </location>
</feature>
<evidence type="ECO:0000259" key="1">
    <source>
        <dbReference type="PROSITE" id="PS51166"/>
    </source>
</evidence>
<proteinExistence type="predicted"/>
<dbReference type="OrthoDB" id="9805159at2"/>
<dbReference type="InterPro" id="IPR013784">
    <property type="entry name" value="Carb-bd-like_fold"/>
</dbReference>
<dbReference type="Pfam" id="PF00686">
    <property type="entry name" value="CBM_20"/>
    <property type="match status" value="1"/>
</dbReference>